<dbReference type="PANTHER" id="PTHR30100">
    <property type="entry name" value="FATTY ACID/PHOSPHOLIPID SYNTHESIS PROTEIN PLSX"/>
    <property type="match status" value="1"/>
</dbReference>
<keyword evidence="6 10" id="KW-0594">Phospholipid biosynthesis</keyword>
<dbReference type="InterPro" id="IPR003664">
    <property type="entry name" value="FA_synthesis"/>
</dbReference>
<dbReference type="EMBL" id="PKUN01000002">
    <property type="protein sequence ID" value="PLX63282.1"/>
    <property type="molecule type" value="Genomic_DNA"/>
</dbReference>
<dbReference type="EC" id="2.3.1.274" evidence="8 10"/>
<dbReference type="AlphaFoldDB" id="A0A2N6D0U4"/>
<evidence type="ECO:0000256" key="4">
    <source>
        <dbReference type="ARBA" id="ARBA00022679"/>
    </source>
</evidence>
<evidence type="ECO:0000256" key="10">
    <source>
        <dbReference type="HAMAP-Rule" id="MF_00019"/>
    </source>
</evidence>
<protein>
    <recommendedName>
        <fullName evidence="8 10">Phosphate acyltransferase</fullName>
        <ecNumber evidence="8 10">2.3.1.274</ecNumber>
    </recommendedName>
    <alternativeName>
        <fullName evidence="10">Acyl-ACP phosphotransacylase</fullName>
    </alternativeName>
    <alternativeName>
        <fullName evidence="10">Acyl-[acyl-carrier-protein]--phosphate acyltransferase</fullName>
    </alternativeName>
    <alternativeName>
        <fullName evidence="10">Phosphate-acyl-ACP acyltransferase</fullName>
    </alternativeName>
</protein>
<keyword evidence="11" id="KW-0012">Acyltransferase</keyword>
<evidence type="ECO:0000256" key="3">
    <source>
        <dbReference type="ARBA" id="ARBA00022516"/>
    </source>
</evidence>
<dbReference type="GO" id="GO:0006633">
    <property type="term" value="P:fatty acid biosynthetic process"/>
    <property type="evidence" value="ECO:0007669"/>
    <property type="project" value="UniProtKB-UniRule"/>
</dbReference>
<dbReference type="PANTHER" id="PTHR30100:SF1">
    <property type="entry name" value="PHOSPHATE ACYLTRANSFERASE"/>
    <property type="match status" value="1"/>
</dbReference>
<evidence type="ECO:0000256" key="7">
    <source>
        <dbReference type="ARBA" id="ARBA00023264"/>
    </source>
</evidence>
<reference evidence="11 12" key="1">
    <citation type="submission" date="2017-11" db="EMBL/GenBank/DDBJ databases">
        <title>Genome-resolved metagenomics identifies genetic mobility, metabolic interactions, and unexpected diversity in perchlorate-reducing communities.</title>
        <authorList>
            <person name="Barnum T.P."/>
            <person name="Figueroa I.A."/>
            <person name="Carlstrom C.I."/>
            <person name="Lucas L.N."/>
            <person name="Engelbrektson A.L."/>
            <person name="Coates J.D."/>
        </authorList>
    </citation>
    <scope>NUCLEOTIDE SEQUENCE [LARGE SCALE GENOMIC DNA]</scope>
    <source>
        <strain evidence="11">BM301</strain>
    </source>
</reference>
<dbReference type="UniPathway" id="UPA00085"/>
<keyword evidence="2 10" id="KW-0963">Cytoplasm</keyword>
<gene>
    <name evidence="10" type="primary">plsX</name>
    <name evidence="11" type="ORF">C0630_01930</name>
</gene>
<name>A0A2N6D0U4_9GAMM</name>
<dbReference type="NCBIfam" id="TIGR00182">
    <property type="entry name" value="plsX"/>
    <property type="match status" value="1"/>
</dbReference>
<comment type="function">
    <text evidence="10">Catalyzes the reversible formation of acyl-phosphate (acyl-PO(4)) from acyl-[acyl-carrier-protein] (acyl-ACP). This enzyme utilizes acyl-ACP as fatty acyl donor, but not acyl-CoA.</text>
</comment>
<sequence>MSDRITIALDAMGGDYGPSVVVPAAIDFLKKDRDVDLILVGREEAIKEHLQGHRPDSRLRIIAASEEVGMDELPSKALRGKKDSSMRVAINLVKEGQAHACVSAGITGALMAIARFVLKMLPNVDRPAIITALPSMTGHTWVLDLGANVESSSDHLFQFAVMGSELVASVDEDIPNPRIGLLNIGQEEIKGNDQVKRADELLSNSSLNYIGYIEGDGVYTGEVDVVVTDGFVGNIALKSAEGVAKMIAHYLKSGFKRNIFTKLAGLLAMPVINGFRKKIDPRRYNGASLLGLRGIVIKSHGGADVLAFNHAIHMAKKAVHNNVPERIAHGVERQLEKRASV</sequence>
<keyword evidence="7 10" id="KW-1208">Phospholipid metabolism</keyword>
<dbReference type="Proteomes" id="UP000235015">
    <property type="component" value="Unassembled WGS sequence"/>
</dbReference>
<keyword evidence="4 10" id="KW-0808">Transferase</keyword>
<evidence type="ECO:0000256" key="1">
    <source>
        <dbReference type="ARBA" id="ARBA00001232"/>
    </source>
</evidence>
<dbReference type="GO" id="GO:0008654">
    <property type="term" value="P:phospholipid biosynthetic process"/>
    <property type="evidence" value="ECO:0007669"/>
    <property type="project" value="UniProtKB-KW"/>
</dbReference>
<keyword evidence="5 10" id="KW-0443">Lipid metabolism</keyword>
<evidence type="ECO:0000313" key="12">
    <source>
        <dbReference type="Proteomes" id="UP000235015"/>
    </source>
</evidence>
<comment type="similarity">
    <text evidence="10">Belongs to the PlsX family.</text>
</comment>
<dbReference type="Pfam" id="PF02504">
    <property type="entry name" value="FA_synthesis"/>
    <property type="match status" value="1"/>
</dbReference>
<evidence type="ECO:0000256" key="5">
    <source>
        <dbReference type="ARBA" id="ARBA00023098"/>
    </source>
</evidence>
<dbReference type="SUPFAM" id="SSF53659">
    <property type="entry name" value="Isocitrate/Isopropylmalate dehydrogenase-like"/>
    <property type="match status" value="1"/>
</dbReference>
<keyword evidence="3 10" id="KW-0444">Lipid biosynthesis</keyword>
<accession>A0A2N6D0U4</accession>
<dbReference type="GO" id="GO:0005737">
    <property type="term" value="C:cytoplasm"/>
    <property type="evidence" value="ECO:0007669"/>
    <property type="project" value="UniProtKB-SubCell"/>
</dbReference>
<comment type="pathway">
    <text evidence="10">Lipid metabolism; phospholipid metabolism.</text>
</comment>
<comment type="caution">
    <text evidence="11">The sequence shown here is derived from an EMBL/GenBank/DDBJ whole genome shotgun (WGS) entry which is preliminary data.</text>
</comment>
<dbReference type="HAMAP" id="MF_00019">
    <property type="entry name" value="PlsX"/>
    <property type="match status" value="1"/>
</dbReference>
<evidence type="ECO:0000256" key="2">
    <source>
        <dbReference type="ARBA" id="ARBA00022490"/>
    </source>
</evidence>
<evidence type="ECO:0000256" key="8">
    <source>
        <dbReference type="ARBA" id="ARBA00024069"/>
    </source>
</evidence>
<dbReference type="InterPro" id="IPR012281">
    <property type="entry name" value="Phospholipid_synth_PlsX-like"/>
</dbReference>
<dbReference type="RefSeq" id="WP_273437514.1">
    <property type="nucleotide sequence ID" value="NZ_PKUN01000002.1"/>
</dbReference>
<proteinExistence type="inferred from homology"/>
<dbReference type="STRING" id="1111735.GCA_000428045_02683"/>
<evidence type="ECO:0000313" key="11">
    <source>
        <dbReference type="EMBL" id="PLX63282.1"/>
    </source>
</evidence>
<comment type="subunit">
    <text evidence="9 10">Homodimer. Probably interacts with PlsY.</text>
</comment>
<dbReference type="PIRSF" id="PIRSF002465">
    <property type="entry name" value="Phsphlp_syn_PlsX"/>
    <property type="match status" value="1"/>
</dbReference>
<dbReference type="GO" id="GO:0043811">
    <property type="term" value="F:phosphate:acyl-[acyl carrier protein] acyltransferase activity"/>
    <property type="evidence" value="ECO:0007669"/>
    <property type="project" value="UniProtKB-UniRule"/>
</dbReference>
<dbReference type="Gene3D" id="3.40.718.10">
    <property type="entry name" value="Isopropylmalate Dehydrogenase"/>
    <property type="match status" value="1"/>
</dbReference>
<organism evidence="11 12">
    <name type="scientific">Sedimenticola selenatireducens</name>
    <dbReference type="NCBI Taxonomy" id="191960"/>
    <lineage>
        <taxon>Bacteria</taxon>
        <taxon>Pseudomonadati</taxon>
        <taxon>Pseudomonadota</taxon>
        <taxon>Gammaproteobacteria</taxon>
        <taxon>Chromatiales</taxon>
        <taxon>Sedimenticolaceae</taxon>
        <taxon>Sedimenticola</taxon>
    </lineage>
</organism>
<comment type="subcellular location">
    <subcellularLocation>
        <location evidence="10">Cytoplasm</location>
    </subcellularLocation>
    <text evidence="10">Associated with the membrane possibly through PlsY.</text>
</comment>
<comment type="catalytic activity">
    <reaction evidence="1 10">
        <text>a fatty acyl-[ACP] + phosphate = an acyl phosphate + holo-[ACP]</text>
        <dbReference type="Rhea" id="RHEA:42292"/>
        <dbReference type="Rhea" id="RHEA-COMP:9685"/>
        <dbReference type="Rhea" id="RHEA-COMP:14125"/>
        <dbReference type="ChEBI" id="CHEBI:43474"/>
        <dbReference type="ChEBI" id="CHEBI:59918"/>
        <dbReference type="ChEBI" id="CHEBI:64479"/>
        <dbReference type="ChEBI" id="CHEBI:138651"/>
        <dbReference type="EC" id="2.3.1.274"/>
    </reaction>
</comment>
<evidence type="ECO:0000256" key="9">
    <source>
        <dbReference type="ARBA" id="ARBA00046608"/>
    </source>
</evidence>
<evidence type="ECO:0000256" key="6">
    <source>
        <dbReference type="ARBA" id="ARBA00023209"/>
    </source>
</evidence>